<evidence type="ECO:0000313" key="2">
    <source>
        <dbReference type="RefSeq" id="XP_075083580.1"/>
    </source>
</evidence>
<name>A0AC58SF33_TOBAC</name>
<dbReference type="RefSeq" id="XP_075083580.1">
    <property type="nucleotide sequence ID" value="XM_075227479.1"/>
</dbReference>
<gene>
    <name evidence="2" type="primary">LOC142167314</name>
</gene>
<dbReference type="Proteomes" id="UP000790787">
    <property type="component" value="Chromosome 12"/>
</dbReference>
<evidence type="ECO:0000313" key="1">
    <source>
        <dbReference type="Proteomes" id="UP000790787"/>
    </source>
</evidence>
<sequence>MGSLYHLTSDIEPPWLVRGDYNIILTEEEKYGGLPVYLSEVENFAHCVDTCALYDLGFKGSLYIWWNGRCDDACIFKKLDIFLANQQFQDLFAALEVEHLIKYSFDHAPILLSYNVNIVQVKKPFKFLNL</sequence>
<organism evidence="1 2">
    <name type="scientific">Nicotiana tabacum</name>
    <name type="common">Common tobacco</name>
    <dbReference type="NCBI Taxonomy" id="4097"/>
    <lineage>
        <taxon>Eukaryota</taxon>
        <taxon>Viridiplantae</taxon>
        <taxon>Streptophyta</taxon>
        <taxon>Embryophyta</taxon>
        <taxon>Tracheophyta</taxon>
        <taxon>Spermatophyta</taxon>
        <taxon>Magnoliopsida</taxon>
        <taxon>eudicotyledons</taxon>
        <taxon>Gunneridae</taxon>
        <taxon>Pentapetalae</taxon>
        <taxon>asterids</taxon>
        <taxon>lamiids</taxon>
        <taxon>Solanales</taxon>
        <taxon>Solanaceae</taxon>
        <taxon>Nicotianoideae</taxon>
        <taxon>Nicotianeae</taxon>
        <taxon>Nicotiana</taxon>
    </lineage>
</organism>
<protein>
    <submittedName>
        <fullName evidence="2">Uncharacterized protein LOC142167314</fullName>
    </submittedName>
</protein>
<keyword evidence="1" id="KW-1185">Reference proteome</keyword>
<accession>A0AC58SF33</accession>
<reference evidence="2" key="2">
    <citation type="submission" date="2025-08" db="UniProtKB">
        <authorList>
            <consortium name="RefSeq"/>
        </authorList>
    </citation>
    <scope>IDENTIFICATION</scope>
    <source>
        <tissue evidence="2">Leaf</tissue>
    </source>
</reference>
<reference evidence="1" key="1">
    <citation type="journal article" date="2014" name="Nat. Commun.">
        <title>The tobacco genome sequence and its comparison with those of tomato and potato.</title>
        <authorList>
            <person name="Sierro N."/>
            <person name="Battey J.N."/>
            <person name="Ouadi S."/>
            <person name="Bakaher N."/>
            <person name="Bovet L."/>
            <person name="Willig A."/>
            <person name="Goepfert S."/>
            <person name="Peitsch M.C."/>
            <person name="Ivanov N.V."/>
        </authorList>
    </citation>
    <scope>NUCLEOTIDE SEQUENCE [LARGE SCALE GENOMIC DNA]</scope>
</reference>
<proteinExistence type="predicted"/>